<dbReference type="OrthoDB" id="6434356at2759"/>
<evidence type="ECO:0000313" key="1">
    <source>
        <dbReference type="EMBL" id="GBO11318.1"/>
    </source>
</evidence>
<protein>
    <submittedName>
        <fullName evidence="1">Uncharacterized protein</fullName>
    </submittedName>
</protein>
<gene>
    <name evidence="1" type="ORF">AVEN_152257_1</name>
</gene>
<proteinExistence type="predicted"/>
<keyword evidence="2" id="KW-1185">Reference proteome</keyword>
<evidence type="ECO:0000313" key="2">
    <source>
        <dbReference type="Proteomes" id="UP000499080"/>
    </source>
</evidence>
<comment type="caution">
    <text evidence="1">The sequence shown here is derived from an EMBL/GenBank/DDBJ whole genome shotgun (WGS) entry which is preliminary data.</text>
</comment>
<dbReference type="Proteomes" id="UP000499080">
    <property type="component" value="Unassembled WGS sequence"/>
</dbReference>
<dbReference type="EMBL" id="BGPR01036209">
    <property type="protein sequence ID" value="GBO11318.1"/>
    <property type="molecule type" value="Genomic_DNA"/>
</dbReference>
<organism evidence="1 2">
    <name type="scientific">Araneus ventricosus</name>
    <name type="common">Orbweaver spider</name>
    <name type="synonym">Epeira ventricosa</name>
    <dbReference type="NCBI Taxonomy" id="182803"/>
    <lineage>
        <taxon>Eukaryota</taxon>
        <taxon>Metazoa</taxon>
        <taxon>Ecdysozoa</taxon>
        <taxon>Arthropoda</taxon>
        <taxon>Chelicerata</taxon>
        <taxon>Arachnida</taxon>
        <taxon>Araneae</taxon>
        <taxon>Araneomorphae</taxon>
        <taxon>Entelegynae</taxon>
        <taxon>Araneoidea</taxon>
        <taxon>Araneidae</taxon>
        <taxon>Araneus</taxon>
    </lineage>
</organism>
<accession>A0A4Y2UES1</accession>
<reference evidence="1 2" key="1">
    <citation type="journal article" date="2019" name="Sci. Rep.">
        <title>Orb-weaving spider Araneus ventricosus genome elucidates the spidroin gene catalogue.</title>
        <authorList>
            <person name="Kono N."/>
            <person name="Nakamura H."/>
            <person name="Ohtoshi R."/>
            <person name="Moran D.A.P."/>
            <person name="Shinohara A."/>
            <person name="Yoshida Y."/>
            <person name="Fujiwara M."/>
            <person name="Mori M."/>
            <person name="Tomita M."/>
            <person name="Arakawa K."/>
        </authorList>
    </citation>
    <scope>NUCLEOTIDE SEQUENCE [LARGE SCALE GENOMIC DNA]</scope>
</reference>
<sequence>MPTPVSRPAALGCAVKELWCEQPDRDGPTDSRLHLCPESLGVRRIR</sequence>
<dbReference type="AlphaFoldDB" id="A0A4Y2UES1"/>
<feature type="non-terminal residue" evidence="1">
    <location>
        <position position="46"/>
    </location>
</feature>
<name>A0A4Y2UES1_ARAVE</name>